<dbReference type="AlphaFoldDB" id="A0A0V1FKT7"/>
<protein>
    <submittedName>
        <fullName evidence="2">Uncharacterized protein</fullName>
    </submittedName>
</protein>
<evidence type="ECO:0000256" key="1">
    <source>
        <dbReference type="SAM" id="MobiDB-lite"/>
    </source>
</evidence>
<organism evidence="2 3">
    <name type="scientific">Trichinella pseudospiralis</name>
    <name type="common">Parasitic roundworm</name>
    <dbReference type="NCBI Taxonomy" id="6337"/>
    <lineage>
        <taxon>Eukaryota</taxon>
        <taxon>Metazoa</taxon>
        <taxon>Ecdysozoa</taxon>
        <taxon>Nematoda</taxon>
        <taxon>Enoplea</taxon>
        <taxon>Dorylaimia</taxon>
        <taxon>Trichinellida</taxon>
        <taxon>Trichinellidae</taxon>
        <taxon>Trichinella</taxon>
    </lineage>
</organism>
<dbReference type="OrthoDB" id="5920734at2759"/>
<proteinExistence type="predicted"/>
<keyword evidence="3" id="KW-1185">Reference proteome</keyword>
<dbReference type="Proteomes" id="UP000054995">
    <property type="component" value="Unassembled WGS sequence"/>
</dbReference>
<gene>
    <name evidence="2" type="ORF">T4D_11377</name>
</gene>
<evidence type="ECO:0000313" key="2">
    <source>
        <dbReference type="EMBL" id="KRY86628.1"/>
    </source>
</evidence>
<accession>A0A0V1FKT7</accession>
<feature type="region of interest" description="Disordered" evidence="1">
    <location>
        <begin position="1"/>
        <end position="37"/>
    </location>
</feature>
<reference evidence="2 3" key="1">
    <citation type="submission" date="2015-01" db="EMBL/GenBank/DDBJ databases">
        <title>Evolution of Trichinella species and genotypes.</title>
        <authorList>
            <person name="Korhonen P.K."/>
            <person name="Edoardo P."/>
            <person name="Giuseppe L.R."/>
            <person name="Gasser R.B."/>
        </authorList>
    </citation>
    <scope>NUCLEOTIDE SEQUENCE [LARGE SCALE GENOMIC DNA]</scope>
    <source>
        <strain evidence="2">ISS470</strain>
    </source>
</reference>
<evidence type="ECO:0000313" key="3">
    <source>
        <dbReference type="Proteomes" id="UP000054995"/>
    </source>
</evidence>
<dbReference type="EMBL" id="JYDT01000068">
    <property type="protein sequence ID" value="KRY86628.1"/>
    <property type="molecule type" value="Genomic_DNA"/>
</dbReference>
<sequence>MNPSRHMSSSKRISGRKVNSGGDNLTENNKAVADHSIAGNFKARNRYGLLCYGNRNQLVQQLSELAL</sequence>
<name>A0A0V1FKT7_TRIPS</name>
<comment type="caution">
    <text evidence="2">The sequence shown here is derived from an EMBL/GenBank/DDBJ whole genome shotgun (WGS) entry which is preliminary data.</text>
</comment>
<feature type="compositionally biased region" description="Polar residues" evidence="1">
    <location>
        <begin position="1"/>
        <end position="12"/>
    </location>
</feature>